<organism evidence="3 4">
    <name type="scientific">Actinoplanes oblitus</name>
    <dbReference type="NCBI Taxonomy" id="3040509"/>
    <lineage>
        <taxon>Bacteria</taxon>
        <taxon>Bacillati</taxon>
        <taxon>Actinomycetota</taxon>
        <taxon>Actinomycetes</taxon>
        <taxon>Micromonosporales</taxon>
        <taxon>Micromonosporaceae</taxon>
        <taxon>Actinoplanes</taxon>
    </lineage>
</organism>
<dbReference type="RefSeq" id="WP_284919866.1">
    <property type="nucleotide sequence ID" value="NZ_CP126980.1"/>
</dbReference>
<proteinExistence type="predicted"/>
<name>A0ABY8WKR9_9ACTN</name>
<feature type="domain" description="DUF1707" evidence="2">
    <location>
        <begin position="7"/>
        <end position="59"/>
    </location>
</feature>
<sequence length="159" mass="16736">MYRSPHVRVSDADREAIVAQLSAATAEGRLTIEEFSERSRQAYASRSWGELSTVVHDLPMPLTPYPVAAPPPAADQGSKMPLLAMILGILSLPLIPCLGMPLGGLLGAAAIALGVLALKDPAPRVPNERGMAITGLVCGSAGVLFQVALLLMLFFGELY</sequence>
<dbReference type="PANTHER" id="PTHR40763">
    <property type="entry name" value="MEMBRANE PROTEIN-RELATED"/>
    <property type="match status" value="1"/>
</dbReference>
<dbReference type="Pfam" id="PF08044">
    <property type="entry name" value="DUF1707"/>
    <property type="match status" value="1"/>
</dbReference>
<keyword evidence="4" id="KW-1185">Reference proteome</keyword>
<gene>
    <name evidence="3" type="ORF">ACTOB_002085</name>
</gene>
<dbReference type="PANTHER" id="PTHR40763:SF4">
    <property type="entry name" value="DUF1707 DOMAIN-CONTAINING PROTEIN"/>
    <property type="match status" value="1"/>
</dbReference>
<accession>A0ABY8WKR9</accession>
<dbReference type="InterPro" id="IPR012551">
    <property type="entry name" value="DUF1707_SHOCT-like"/>
</dbReference>
<dbReference type="Proteomes" id="UP001240150">
    <property type="component" value="Chromosome"/>
</dbReference>
<dbReference type="EMBL" id="CP126980">
    <property type="protein sequence ID" value="WIM98484.1"/>
    <property type="molecule type" value="Genomic_DNA"/>
</dbReference>
<reference evidence="3 4" key="1">
    <citation type="submission" date="2023-06" db="EMBL/GenBank/DDBJ databases">
        <authorList>
            <person name="Yushchuk O."/>
            <person name="Binda E."/>
            <person name="Ruckert-Reed C."/>
            <person name="Fedorenko V."/>
            <person name="Kalinowski J."/>
            <person name="Marinelli F."/>
        </authorList>
    </citation>
    <scope>NUCLEOTIDE SEQUENCE [LARGE SCALE GENOMIC DNA]</scope>
    <source>
        <strain evidence="3 4">NRRL 3884</strain>
    </source>
</reference>
<evidence type="ECO:0000259" key="2">
    <source>
        <dbReference type="Pfam" id="PF08044"/>
    </source>
</evidence>
<evidence type="ECO:0000313" key="3">
    <source>
        <dbReference type="EMBL" id="WIM98484.1"/>
    </source>
</evidence>
<feature type="transmembrane region" description="Helical" evidence="1">
    <location>
        <begin position="85"/>
        <end position="118"/>
    </location>
</feature>
<keyword evidence="1" id="KW-0472">Membrane</keyword>
<evidence type="ECO:0000256" key="1">
    <source>
        <dbReference type="SAM" id="Phobius"/>
    </source>
</evidence>
<keyword evidence="1" id="KW-0812">Transmembrane</keyword>
<keyword evidence="1" id="KW-1133">Transmembrane helix</keyword>
<evidence type="ECO:0000313" key="4">
    <source>
        <dbReference type="Proteomes" id="UP001240150"/>
    </source>
</evidence>
<protein>
    <submittedName>
        <fullName evidence="3">DUF1707 and DUF4190 domain-containing protein</fullName>
    </submittedName>
</protein>
<feature type="transmembrane region" description="Helical" evidence="1">
    <location>
        <begin position="130"/>
        <end position="155"/>
    </location>
</feature>